<name>A0A6J7WT68_9CAUD</name>
<sequence length="195" mass="23343">MPLFTDILEQGRTSFVRPGFLDSRDWFREKAREVARINEKSLVTNNRELQRSRPVPGYMYLFSYDAKHKDTLPYFDRFPLVFPFSVDSDGFLGMNMHYIPHLLRARLMDALYDLSSNQKFDEKTKLRMSYDMLNASSKYKYFKPCVKRYLFSQLQTRFLLVPSNEWDIALFLPLERFTVNKKQAYNDSQQKIRRA</sequence>
<gene>
    <name evidence="1" type="ORF">UFOVP247_92</name>
</gene>
<proteinExistence type="predicted"/>
<protein>
    <submittedName>
        <fullName evidence="1">DNA end protector protein</fullName>
    </submittedName>
</protein>
<organism evidence="1">
    <name type="scientific">uncultured Caudovirales phage</name>
    <dbReference type="NCBI Taxonomy" id="2100421"/>
    <lineage>
        <taxon>Viruses</taxon>
        <taxon>Duplodnaviria</taxon>
        <taxon>Heunggongvirae</taxon>
        <taxon>Uroviricota</taxon>
        <taxon>Caudoviricetes</taxon>
        <taxon>Peduoviridae</taxon>
        <taxon>Maltschvirus</taxon>
        <taxon>Maltschvirus maltsch</taxon>
    </lineage>
</organism>
<dbReference type="EMBL" id="LR798288">
    <property type="protein sequence ID" value="CAB5221146.1"/>
    <property type="molecule type" value="Genomic_DNA"/>
</dbReference>
<evidence type="ECO:0000313" key="1">
    <source>
        <dbReference type="EMBL" id="CAB5221146.1"/>
    </source>
</evidence>
<accession>A0A6J7WT68</accession>
<reference evidence="1" key="1">
    <citation type="submission" date="2020-05" db="EMBL/GenBank/DDBJ databases">
        <authorList>
            <person name="Chiriac C."/>
            <person name="Salcher M."/>
            <person name="Ghai R."/>
            <person name="Kavagutti S V."/>
        </authorList>
    </citation>
    <scope>NUCLEOTIDE SEQUENCE</scope>
</reference>